<feature type="domain" description="PX" evidence="3">
    <location>
        <begin position="160"/>
        <end position="277"/>
    </location>
</feature>
<keyword evidence="1" id="KW-0175">Coiled coil</keyword>
<dbReference type="SUPFAM" id="SSF103657">
    <property type="entry name" value="BAR/IMD domain-like"/>
    <property type="match status" value="1"/>
</dbReference>
<dbReference type="Proteomes" id="UP000030693">
    <property type="component" value="Unassembled WGS sequence"/>
</dbReference>
<gene>
    <name evidence="4" type="ORF">H696_05347</name>
</gene>
<dbReference type="GeneID" id="20530072"/>
<dbReference type="Gene3D" id="3.30.1520.10">
    <property type="entry name" value="Phox-like domain"/>
    <property type="match status" value="1"/>
</dbReference>
<feature type="compositionally biased region" description="Acidic residues" evidence="2">
    <location>
        <begin position="27"/>
        <end position="38"/>
    </location>
</feature>
<feature type="region of interest" description="Disordered" evidence="2">
    <location>
        <begin position="62"/>
        <end position="82"/>
    </location>
</feature>
<dbReference type="STRING" id="691883.A0A058Z1G5"/>
<dbReference type="RefSeq" id="XP_009497469.1">
    <property type="nucleotide sequence ID" value="XM_009499194.1"/>
</dbReference>
<dbReference type="SUPFAM" id="SSF64268">
    <property type="entry name" value="PX domain"/>
    <property type="match status" value="1"/>
</dbReference>
<feature type="region of interest" description="Disordered" evidence="2">
    <location>
        <begin position="1"/>
        <end position="39"/>
    </location>
</feature>
<feature type="coiled-coil region" evidence="1">
    <location>
        <begin position="485"/>
        <end position="512"/>
    </location>
</feature>
<accession>A0A058Z1G5</accession>
<dbReference type="InterPro" id="IPR036871">
    <property type="entry name" value="PX_dom_sf"/>
</dbReference>
<dbReference type="InterPro" id="IPR015404">
    <property type="entry name" value="Vps5_C"/>
</dbReference>
<evidence type="ECO:0000313" key="5">
    <source>
        <dbReference type="Proteomes" id="UP000030693"/>
    </source>
</evidence>
<dbReference type="GO" id="GO:0035091">
    <property type="term" value="F:phosphatidylinositol binding"/>
    <property type="evidence" value="ECO:0007669"/>
    <property type="project" value="InterPro"/>
</dbReference>
<dbReference type="SMART" id="SM00312">
    <property type="entry name" value="PX"/>
    <property type="match status" value="1"/>
</dbReference>
<organism evidence="4">
    <name type="scientific">Fonticula alba</name>
    <name type="common">Slime mold</name>
    <dbReference type="NCBI Taxonomy" id="691883"/>
    <lineage>
        <taxon>Eukaryota</taxon>
        <taxon>Rotosphaerida</taxon>
        <taxon>Fonticulaceae</taxon>
        <taxon>Fonticula</taxon>
    </lineage>
</organism>
<dbReference type="Gene3D" id="1.20.1270.60">
    <property type="entry name" value="Arfaptin homology (AH) domain/BAR domain"/>
    <property type="match status" value="1"/>
</dbReference>
<sequence length="562" mass="61287">MSTFDEDPFGDPMQDESLDQQQQQQPEEVDESPFDGEDAALAADDAYCSDDVSSMTAIADRSAFDPTESIVAHESSYQPEEDTEETLSPAAAAVAAIASAKPAPVATEKEEAPAVEDIAPTYAVTPILDETTDASVADIPTTRLTEVSIRPAASGEYATPPITVRVFAPEKISEGLSSYAVYTIAAEINSPSFSKTSIKCPRRYSHFDWLFNQLTANYPGHVVPPIPDKDALNRFDEKVLEMRQVGLERFLRRLVTHPELHKCEEVVLFFESDDLDAAIKSWSKRPPSLGVPAPAPAPSSGGFFSSFTSSLSTAMSSAVQSASSSFAKFADPDPFLAARRSHIEMFDARLQNLHRILLQFEKAHSQRVAQISQFAGALEAAAQTEKDGSLAGGAGQPGSRVLSQALAELTAAQTQYAEAFAAGFSTGSTAISHCVHDYIRFCASIITAFNQRAKIHHGWQTAQANLEKARQNLAKVRFTGNTRKIEVAEHETKQAEKACEEAQEQFERVTKTLRTDLDLFDAQRLDDFHLAIESLVSQLIQAYETIIAKWRECVAALDQLAA</sequence>
<protein>
    <recommendedName>
        <fullName evidence="3">PX domain-containing protein</fullName>
    </recommendedName>
</protein>
<keyword evidence="5" id="KW-1185">Reference proteome</keyword>
<dbReference type="GO" id="GO:0005768">
    <property type="term" value="C:endosome"/>
    <property type="evidence" value="ECO:0007669"/>
    <property type="project" value="TreeGrafter"/>
</dbReference>
<evidence type="ECO:0000259" key="3">
    <source>
        <dbReference type="PROSITE" id="PS50195"/>
    </source>
</evidence>
<dbReference type="InterPro" id="IPR001683">
    <property type="entry name" value="PX_dom"/>
</dbReference>
<dbReference type="Pfam" id="PF00787">
    <property type="entry name" value="PX"/>
    <property type="match status" value="1"/>
</dbReference>
<evidence type="ECO:0000256" key="2">
    <source>
        <dbReference type="SAM" id="MobiDB-lite"/>
    </source>
</evidence>
<evidence type="ECO:0000256" key="1">
    <source>
        <dbReference type="SAM" id="Coils"/>
    </source>
</evidence>
<proteinExistence type="predicted"/>
<dbReference type="AlphaFoldDB" id="A0A058Z1G5"/>
<dbReference type="Pfam" id="PF09325">
    <property type="entry name" value="Vps5"/>
    <property type="match status" value="1"/>
</dbReference>
<name>A0A058Z1G5_FONAL</name>
<reference evidence="4" key="1">
    <citation type="submission" date="2013-04" db="EMBL/GenBank/DDBJ databases">
        <title>The Genome Sequence of Fonticula alba ATCC 38817.</title>
        <authorList>
            <consortium name="The Broad Institute Genomics Platform"/>
            <person name="Russ C."/>
            <person name="Cuomo C."/>
            <person name="Burger G."/>
            <person name="Gray M.W."/>
            <person name="Holland P.W.H."/>
            <person name="King N."/>
            <person name="Lang F.B.F."/>
            <person name="Roger A.J."/>
            <person name="Ruiz-Trillo I."/>
            <person name="Brown M."/>
            <person name="Walker B."/>
            <person name="Young S."/>
            <person name="Zeng Q."/>
            <person name="Gargeya S."/>
            <person name="Fitzgerald M."/>
            <person name="Haas B."/>
            <person name="Abouelleil A."/>
            <person name="Allen A.W."/>
            <person name="Alvarado L."/>
            <person name="Arachchi H.M."/>
            <person name="Berlin A.M."/>
            <person name="Chapman S.B."/>
            <person name="Gainer-Dewar J."/>
            <person name="Goldberg J."/>
            <person name="Griggs A."/>
            <person name="Gujja S."/>
            <person name="Hansen M."/>
            <person name="Howarth C."/>
            <person name="Imamovic A."/>
            <person name="Ireland A."/>
            <person name="Larimer J."/>
            <person name="McCowan C."/>
            <person name="Murphy C."/>
            <person name="Pearson M."/>
            <person name="Poon T.W."/>
            <person name="Priest M."/>
            <person name="Roberts A."/>
            <person name="Saif S."/>
            <person name="Shea T."/>
            <person name="Sisk P."/>
            <person name="Sykes S."/>
            <person name="Wortman J."/>
            <person name="Nusbaum C."/>
            <person name="Birren B."/>
        </authorList>
    </citation>
    <scope>NUCLEOTIDE SEQUENCE [LARGE SCALE GENOMIC DNA]</scope>
    <source>
        <strain evidence="4">ATCC 38817</strain>
    </source>
</reference>
<dbReference type="PANTHER" id="PTHR10555:SF170">
    <property type="entry name" value="FI18122P1"/>
    <property type="match status" value="1"/>
</dbReference>
<dbReference type="InterPro" id="IPR027267">
    <property type="entry name" value="AH/BAR_dom_sf"/>
</dbReference>
<dbReference type="PROSITE" id="PS50195">
    <property type="entry name" value="PX"/>
    <property type="match status" value="1"/>
</dbReference>
<dbReference type="eggNOG" id="KOG2273">
    <property type="taxonomic scope" value="Eukaryota"/>
</dbReference>
<feature type="compositionally biased region" description="Acidic residues" evidence="2">
    <location>
        <begin position="1"/>
        <end position="18"/>
    </location>
</feature>
<evidence type="ECO:0000313" key="4">
    <source>
        <dbReference type="EMBL" id="KCV68095.1"/>
    </source>
</evidence>
<dbReference type="OMA" id="MLVNHRK"/>
<dbReference type="PANTHER" id="PTHR10555">
    <property type="entry name" value="SORTING NEXIN"/>
    <property type="match status" value="1"/>
</dbReference>
<dbReference type="OrthoDB" id="271164at2759"/>
<dbReference type="EMBL" id="KB932210">
    <property type="protein sequence ID" value="KCV68095.1"/>
    <property type="molecule type" value="Genomic_DNA"/>
</dbReference>